<dbReference type="AlphaFoldDB" id="A0A382HU78"/>
<dbReference type="GO" id="GO:0016020">
    <property type="term" value="C:membrane"/>
    <property type="evidence" value="ECO:0007669"/>
    <property type="project" value="InterPro"/>
</dbReference>
<dbReference type="GO" id="GO:0005739">
    <property type="term" value="C:mitochondrion"/>
    <property type="evidence" value="ECO:0007669"/>
    <property type="project" value="TreeGrafter"/>
</dbReference>
<feature type="domain" description="Squalene epoxidase" evidence="1">
    <location>
        <begin position="244"/>
        <end position="345"/>
    </location>
</feature>
<dbReference type="GO" id="GO:0004506">
    <property type="term" value="F:squalene monooxygenase activity"/>
    <property type="evidence" value="ECO:0007669"/>
    <property type="project" value="InterPro"/>
</dbReference>
<reference evidence="2" key="1">
    <citation type="submission" date="2018-05" db="EMBL/GenBank/DDBJ databases">
        <authorList>
            <person name="Lanie J.A."/>
            <person name="Ng W.-L."/>
            <person name="Kazmierczak K.M."/>
            <person name="Andrzejewski T.M."/>
            <person name="Davidsen T.M."/>
            <person name="Wayne K.J."/>
            <person name="Tettelin H."/>
            <person name="Glass J.I."/>
            <person name="Rusch D."/>
            <person name="Podicherti R."/>
            <person name="Tsui H.-C.T."/>
            <person name="Winkler M.E."/>
        </authorList>
    </citation>
    <scope>NUCLEOTIDE SEQUENCE</scope>
</reference>
<dbReference type="Pfam" id="PF08491">
    <property type="entry name" value="SE"/>
    <property type="match status" value="1"/>
</dbReference>
<protein>
    <recommendedName>
        <fullName evidence="1">Squalene epoxidase domain-containing protein</fullName>
    </recommendedName>
</protein>
<evidence type="ECO:0000259" key="1">
    <source>
        <dbReference type="Pfam" id="PF08491"/>
    </source>
</evidence>
<dbReference type="SUPFAM" id="SSF51905">
    <property type="entry name" value="FAD/NAD(P)-binding domain"/>
    <property type="match status" value="1"/>
</dbReference>
<dbReference type="PANTHER" id="PTHR43876">
    <property type="entry name" value="UBIQUINONE BIOSYNTHESIS MONOOXYGENASE COQ6, MITOCHONDRIAL"/>
    <property type="match status" value="1"/>
</dbReference>
<dbReference type="PRINTS" id="PR00420">
    <property type="entry name" value="RNGMNOXGNASE"/>
</dbReference>
<proteinExistence type="predicted"/>
<evidence type="ECO:0000313" key="2">
    <source>
        <dbReference type="EMBL" id="SVB90041.1"/>
    </source>
</evidence>
<dbReference type="InterPro" id="IPR051205">
    <property type="entry name" value="UbiH/COQ6_monooxygenase"/>
</dbReference>
<dbReference type="Gene3D" id="3.50.50.60">
    <property type="entry name" value="FAD/NAD(P)-binding domain"/>
    <property type="match status" value="1"/>
</dbReference>
<dbReference type="PANTHER" id="PTHR43876:SF7">
    <property type="entry name" value="UBIQUINONE BIOSYNTHESIS MONOOXYGENASE COQ6, MITOCHONDRIAL"/>
    <property type="match status" value="1"/>
</dbReference>
<organism evidence="2">
    <name type="scientific">marine metagenome</name>
    <dbReference type="NCBI Taxonomy" id="408172"/>
    <lineage>
        <taxon>unclassified sequences</taxon>
        <taxon>metagenomes</taxon>
        <taxon>ecological metagenomes</taxon>
    </lineage>
</organism>
<accession>A0A382HU78</accession>
<sequence>MNICLIGNGLASLALAKNLINKKIKVFVYYENTKKLKFQSRTIGISKNNFNFFNKDIIKFKKNMFWKIKQIEIYLEKYNDEKILNFEKSKEELFSIVKNNEVYKLLENNLKKNKLFKKVLIKDNYFYEKILKEEKFDLIINCDGNNQISRNFFYNRINKSYNSYAYTTIIKHQKINNVKAIQVFTKIGPIAFLPISIFETSVVFSIINRREVLSENEIKNLIRLYNKNYNIKSFGRLEKFELNFSAPRNYYHNNLMAFGDSLHKIHPLAGQGFNMTLRDIKIFSKIIQNRIDLGLSLDHSIYSEFEKKTKHLNFIFSSSIDFIYEFFKFDNKYKNIYSKNLLKFIGGNKFLNKLVSKYADQGLVI</sequence>
<gene>
    <name evidence="2" type="ORF">METZ01_LOCUS242895</name>
</gene>
<dbReference type="EMBL" id="UINC01062938">
    <property type="protein sequence ID" value="SVB90041.1"/>
    <property type="molecule type" value="Genomic_DNA"/>
</dbReference>
<dbReference type="InterPro" id="IPR013698">
    <property type="entry name" value="Squalene_epoxidase"/>
</dbReference>
<dbReference type="InterPro" id="IPR036188">
    <property type="entry name" value="FAD/NAD-bd_sf"/>
</dbReference>
<dbReference type="GO" id="GO:0050660">
    <property type="term" value="F:flavin adenine dinucleotide binding"/>
    <property type="evidence" value="ECO:0007669"/>
    <property type="project" value="InterPro"/>
</dbReference>
<name>A0A382HU78_9ZZZZ</name>